<protein>
    <submittedName>
        <fullName evidence="4">GNAT family N-acetyltransferase</fullName>
        <ecNumber evidence="4">2.3.1.-</ecNumber>
    </submittedName>
</protein>
<name>A0ABT4VMD2_9HYPH</name>
<comment type="caution">
    <text evidence="4">The sequence shown here is derived from an EMBL/GenBank/DDBJ whole genome shotgun (WGS) entry which is preliminary data.</text>
</comment>
<evidence type="ECO:0000313" key="5">
    <source>
        <dbReference type="Proteomes" id="UP001148313"/>
    </source>
</evidence>
<dbReference type="InterPro" id="IPR050832">
    <property type="entry name" value="Bact_Acetyltransf"/>
</dbReference>
<keyword evidence="1 4" id="KW-0808">Transferase</keyword>
<evidence type="ECO:0000256" key="2">
    <source>
        <dbReference type="ARBA" id="ARBA00023315"/>
    </source>
</evidence>
<gene>
    <name evidence="4" type="ORF">OOZ53_07535</name>
</gene>
<dbReference type="CDD" id="cd04301">
    <property type="entry name" value="NAT_SF"/>
    <property type="match status" value="1"/>
</dbReference>
<proteinExistence type="predicted"/>
<dbReference type="Pfam" id="PF00583">
    <property type="entry name" value="Acetyltransf_1"/>
    <property type="match status" value="1"/>
</dbReference>
<feature type="domain" description="N-acetyltransferase" evidence="3">
    <location>
        <begin position="4"/>
        <end position="153"/>
    </location>
</feature>
<dbReference type="PROSITE" id="PS51186">
    <property type="entry name" value="GNAT"/>
    <property type="match status" value="1"/>
</dbReference>
<sequence length="159" mass="17084">MTGISIRPARREEADLLTALCHRSKAHWGYDDRFMERSREALTVNCDRIAAGWVLIAESAGRPQGVAAIGPDGDGFEIDLFFIDPDAMGKGVGTALFAALMALARSRGIERLSILSDPNAEAFYERMGARPVGTAPSDTIPGRSLPLMEIIVPPSNASI</sequence>
<evidence type="ECO:0000259" key="3">
    <source>
        <dbReference type="PROSITE" id="PS51186"/>
    </source>
</evidence>
<dbReference type="Gene3D" id="3.40.630.30">
    <property type="match status" value="1"/>
</dbReference>
<reference evidence="4" key="1">
    <citation type="submission" date="2022-11" db="EMBL/GenBank/DDBJ databases">
        <title>Hoeflea poritis sp. nov., isolated from scleractinian coral Porites lutea.</title>
        <authorList>
            <person name="Zhang G."/>
            <person name="Wei Q."/>
            <person name="Cai L."/>
        </authorList>
    </citation>
    <scope>NUCLEOTIDE SEQUENCE</scope>
    <source>
        <strain evidence="4">E7-10</strain>
    </source>
</reference>
<keyword evidence="5" id="KW-1185">Reference proteome</keyword>
<dbReference type="InterPro" id="IPR000182">
    <property type="entry name" value="GNAT_dom"/>
</dbReference>
<accession>A0ABT4VMD2</accession>
<evidence type="ECO:0000256" key="1">
    <source>
        <dbReference type="ARBA" id="ARBA00022679"/>
    </source>
</evidence>
<dbReference type="PANTHER" id="PTHR43877">
    <property type="entry name" value="AMINOALKYLPHOSPHONATE N-ACETYLTRANSFERASE-RELATED-RELATED"/>
    <property type="match status" value="1"/>
</dbReference>
<dbReference type="GO" id="GO:0016746">
    <property type="term" value="F:acyltransferase activity"/>
    <property type="evidence" value="ECO:0007669"/>
    <property type="project" value="UniProtKB-KW"/>
</dbReference>
<dbReference type="SUPFAM" id="SSF55729">
    <property type="entry name" value="Acyl-CoA N-acyltransferases (Nat)"/>
    <property type="match status" value="1"/>
</dbReference>
<keyword evidence="2 4" id="KW-0012">Acyltransferase</keyword>
<dbReference type="InterPro" id="IPR016181">
    <property type="entry name" value="Acyl_CoA_acyltransferase"/>
</dbReference>
<dbReference type="EC" id="2.3.1.-" evidence="4"/>
<dbReference type="Proteomes" id="UP001148313">
    <property type="component" value="Unassembled WGS sequence"/>
</dbReference>
<dbReference type="RefSeq" id="WP_271088798.1">
    <property type="nucleotide sequence ID" value="NZ_JAPJZH010000004.1"/>
</dbReference>
<organism evidence="4 5">
    <name type="scientific">Hoeflea poritis</name>
    <dbReference type="NCBI Taxonomy" id="2993659"/>
    <lineage>
        <taxon>Bacteria</taxon>
        <taxon>Pseudomonadati</taxon>
        <taxon>Pseudomonadota</taxon>
        <taxon>Alphaproteobacteria</taxon>
        <taxon>Hyphomicrobiales</taxon>
        <taxon>Rhizobiaceae</taxon>
        <taxon>Hoeflea</taxon>
    </lineage>
</organism>
<dbReference type="EMBL" id="JAPJZH010000004">
    <property type="protein sequence ID" value="MDA4845198.1"/>
    <property type="molecule type" value="Genomic_DNA"/>
</dbReference>
<evidence type="ECO:0000313" key="4">
    <source>
        <dbReference type="EMBL" id="MDA4845198.1"/>
    </source>
</evidence>